<protein>
    <submittedName>
        <fullName evidence="1">Uncharacterized protein</fullName>
    </submittedName>
</protein>
<name>A0A5N5X202_9EURO</name>
<dbReference type="EMBL" id="ML732203">
    <property type="protein sequence ID" value="KAB8074823.1"/>
    <property type="molecule type" value="Genomic_DNA"/>
</dbReference>
<evidence type="ECO:0000313" key="1">
    <source>
        <dbReference type="EMBL" id="KAB8074823.1"/>
    </source>
</evidence>
<accession>A0A5N5X202</accession>
<dbReference type="AlphaFoldDB" id="A0A5N5X202"/>
<dbReference type="Proteomes" id="UP000326565">
    <property type="component" value="Unassembled WGS sequence"/>
</dbReference>
<gene>
    <name evidence="1" type="ORF">BDV29DRAFT_115905</name>
</gene>
<organism evidence="1 2">
    <name type="scientific">Aspergillus leporis</name>
    <dbReference type="NCBI Taxonomy" id="41062"/>
    <lineage>
        <taxon>Eukaryota</taxon>
        <taxon>Fungi</taxon>
        <taxon>Dikarya</taxon>
        <taxon>Ascomycota</taxon>
        <taxon>Pezizomycotina</taxon>
        <taxon>Eurotiomycetes</taxon>
        <taxon>Eurotiomycetidae</taxon>
        <taxon>Eurotiales</taxon>
        <taxon>Aspergillaceae</taxon>
        <taxon>Aspergillus</taxon>
        <taxon>Aspergillus subgen. Circumdati</taxon>
    </lineage>
</organism>
<reference evidence="1 2" key="1">
    <citation type="submission" date="2019-04" db="EMBL/GenBank/DDBJ databases">
        <title>Friends and foes A comparative genomics study of 23 Aspergillus species from section Flavi.</title>
        <authorList>
            <consortium name="DOE Joint Genome Institute"/>
            <person name="Kjaerbolling I."/>
            <person name="Vesth T."/>
            <person name="Frisvad J.C."/>
            <person name="Nybo J.L."/>
            <person name="Theobald S."/>
            <person name="Kildgaard S."/>
            <person name="Isbrandt T."/>
            <person name="Kuo A."/>
            <person name="Sato A."/>
            <person name="Lyhne E.K."/>
            <person name="Kogle M.E."/>
            <person name="Wiebenga A."/>
            <person name="Kun R.S."/>
            <person name="Lubbers R.J."/>
            <person name="Makela M.R."/>
            <person name="Barry K."/>
            <person name="Chovatia M."/>
            <person name="Clum A."/>
            <person name="Daum C."/>
            <person name="Haridas S."/>
            <person name="He G."/>
            <person name="LaButti K."/>
            <person name="Lipzen A."/>
            <person name="Mondo S."/>
            <person name="Riley R."/>
            <person name="Salamov A."/>
            <person name="Simmons B.A."/>
            <person name="Magnuson J.K."/>
            <person name="Henrissat B."/>
            <person name="Mortensen U.H."/>
            <person name="Larsen T.O."/>
            <person name="Devries R.P."/>
            <person name="Grigoriev I.V."/>
            <person name="Machida M."/>
            <person name="Baker S.E."/>
            <person name="Andersen M.R."/>
        </authorList>
    </citation>
    <scope>NUCLEOTIDE SEQUENCE [LARGE SCALE GENOMIC DNA]</scope>
    <source>
        <strain evidence="1 2">CBS 151.66</strain>
    </source>
</reference>
<evidence type="ECO:0000313" key="2">
    <source>
        <dbReference type="Proteomes" id="UP000326565"/>
    </source>
</evidence>
<proteinExistence type="predicted"/>
<sequence>MLVSGGSSRHKDCHILASLYIYCVGIALTDYLPCKKTWSNIIYFLTPSYHNNQEASRPQSHELASTV</sequence>
<keyword evidence="2" id="KW-1185">Reference proteome</keyword>